<dbReference type="InterPro" id="IPR016181">
    <property type="entry name" value="Acyl_CoA_acyltransferase"/>
</dbReference>
<evidence type="ECO:0000256" key="4">
    <source>
        <dbReference type="HAMAP-Rule" id="MF_00688"/>
    </source>
</evidence>
<dbReference type="NCBIfam" id="TIGR00667">
    <property type="entry name" value="aat"/>
    <property type="match status" value="1"/>
</dbReference>
<comment type="subcellular location">
    <subcellularLocation>
        <location evidence="4">Cytoplasm</location>
    </subcellularLocation>
</comment>
<dbReference type="EMBL" id="JACJUU010000004">
    <property type="protein sequence ID" value="MBC2769783.1"/>
    <property type="molecule type" value="Genomic_DNA"/>
</dbReference>
<gene>
    <name evidence="4" type="primary">aat</name>
    <name evidence="5" type="ORF">GTU67_07630</name>
</gene>
<keyword evidence="6" id="KW-1185">Reference proteome</keyword>
<evidence type="ECO:0000313" key="6">
    <source>
        <dbReference type="Proteomes" id="UP000545386"/>
    </source>
</evidence>
<comment type="function">
    <text evidence="4">Functions in the N-end rule pathway of protein degradation where it conjugates Leu, Phe and, less efficiently, Met from aminoacyl-tRNAs to the N-termini of proteins containing an N-terminal arginine or lysine.</text>
</comment>
<evidence type="ECO:0000256" key="2">
    <source>
        <dbReference type="ARBA" id="ARBA00022679"/>
    </source>
</evidence>
<dbReference type="Gene3D" id="3.40.630.70">
    <property type="entry name" value="Leucyl/phenylalanyl-tRNA-protein transferase, C-terminal domain"/>
    <property type="match status" value="1"/>
</dbReference>
<reference evidence="5 6" key="1">
    <citation type="submission" date="2020-08" db="EMBL/GenBank/DDBJ databases">
        <title>Paraeoetvoesia sp. YC-7-48 draft genome sequence.</title>
        <authorList>
            <person name="Yao L."/>
        </authorList>
    </citation>
    <scope>NUCLEOTIDE SEQUENCE [LARGE SCALE GENOMIC DNA]</scope>
    <source>
        <strain evidence="6">YC-7-48</strain>
    </source>
</reference>
<proteinExistence type="inferred from homology"/>
<dbReference type="GO" id="GO:0008914">
    <property type="term" value="F:leucyl-tRNA--protein transferase activity"/>
    <property type="evidence" value="ECO:0007669"/>
    <property type="project" value="UniProtKB-UniRule"/>
</dbReference>
<dbReference type="SUPFAM" id="SSF55729">
    <property type="entry name" value="Acyl-CoA N-acyltransferases (Nat)"/>
    <property type="match status" value="1"/>
</dbReference>
<keyword evidence="1 4" id="KW-0963">Cytoplasm</keyword>
<evidence type="ECO:0000256" key="1">
    <source>
        <dbReference type="ARBA" id="ARBA00022490"/>
    </source>
</evidence>
<evidence type="ECO:0000313" key="5">
    <source>
        <dbReference type="EMBL" id="MBC2769783.1"/>
    </source>
</evidence>
<accession>A0A842HNB9</accession>
<comment type="caution">
    <text evidence="5">The sequence shown here is derived from an EMBL/GenBank/DDBJ whole genome shotgun (WGS) entry which is preliminary data.</text>
</comment>
<keyword evidence="2 4" id="KW-0808">Transferase</keyword>
<dbReference type="HAMAP" id="MF_00688">
    <property type="entry name" value="Leu_Phe_trans"/>
    <property type="match status" value="1"/>
</dbReference>
<dbReference type="Pfam" id="PF03588">
    <property type="entry name" value="Leu_Phe_trans"/>
    <property type="match status" value="1"/>
</dbReference>
<organism evidence="5 6">
    <name type="scientific">Pusillimonas minor</name>
    <dbReference type="NCBI Taxonomy" id="2697024"/>
    <lineage>
        <taxon>Bacteria</taxon>
        <taxon>Pseudomonadati</taxon>
        <taxon>Pseudomonadota</taxon>
        <taxon>Betaproteobacteria</taxon>
        <taxon>Burkholderiales</taxon>
        <taxon>Alcaligenaceae</taxon>
        <taxon>Pusillimonas</taxon>
    </lineage>
</organism>
<dbReference type="Gene3D" id="3.30.70.3550">
    <property type="entry name" value="Leucyl/phenylalanyl-tRNA-protein transferase, N-terminal domain"/>
    <property type="match status" value="1"/>
</dbReference>
<dbReference type="EC" id="2.3.2.6" evidence="4"/>
<dbReference type="GO" id="GO:0030163">
    <property type="term" value="P:protein catabolic process"/>
    <property type="evidence" value="ECO:0007669"/>
    <property type="project" value="UniProtKB-UniRule"/>
</dbReference>
<dbReference type="PANTHER" id="PTHR30098:SF2">
    <property type="entry name" value="LEUCYL_PHENYLALANYL-TRNA--PROTEIN TRANSFERASE"/>
    <property type="match status" value="1"/>
</dbReference>
<protein>
    <recommendedName>
        <fullName evidence="4">Leucyl/phenylalanyl-tRNA--protein transferase</fullName>
        <ecNumber evidence="4">2.3.2.6</ecNumber>
    </recommendedName>
    <alternativeName>
        <fullName evidence="4">L/F-transferase</fullName>
    </alternativeName>
    <alternativeName>
        <fullName evidence="4">Leucyltransferase</fullName>
    </alternativeName>
    <alternativeName>
        <fullName evidence="4">Phenyalanyltransferase</fullName>
    </alternativeName>
</protein>
<dbReference type="Proteomes" id="UP000545386">
    <property type="component" value="Unassembled WGS sequence"/>
</dbReference>
<keyword evidence="3 4" id="KW-0012">Acyltransferase</keyword>
<comment type="catalytic activity">
    <reaction evidence="4">
        <text>N-terminal L-lysyl-[protein] + L-leucyl-tRNA(Leu) = N-terminal L-leucyl-L-lysyl-[protein] + tRNA(Leu) + H(+)</text>
        <dbReference type="Rhea" id="RHEA:12340"/>
        <dbReference type="Rhea" id="RHEA-COMP:9613"/>
        <dbReference type="Rhea" id="RHEA-COMP:9622"/>
        <dbReference type="Rhea" id="RHEA-COMP:12670"/>
        <dbReference type="Rhea" id="RHEA-COMP:12671"/>
        <dbReference type="ChEBI" id="CHEBI:15378"/>
        <dbReference type="ChEBI" id="CHEBI:65249"/>
        <dbReference type="ChEBI" id="CHEBI:78442"/>
        <dbReference type="ChEBI" id="CHEBI:78494"/>
        <dbReference type="ChEBI" id="CHEBI:133043"/>
        <dbReference type="EC" id="2.3.2.6"/>
    </reaction>
</comment>
<dbReference type="GO" id="GO:0005737">
    <property type="term" value="C:cytoplasm"/>
    <property type="evidence" value="ECO:0007669"/>
    <property type="project" value="UniProtKB-SubCell"/>
</dbReference>
<name>A0A842HNB9_9BURK</name>
<dbReference type="PANTHER" id="PTHR30098">
    <property type="entry name" value="LEUCYL/PHENYLALANYL-TRNA--PROTEIN TRANSFERASE"/>
    <property type="match status" value="1"/>
</dbReference>
<dbReference type="RefSeq" id="WP_185779497.1">
    <property type="nucleotide sequence ID" value="NZ_JACJUU010000004.1"/>
</dbReference>
<dbReference type="AlphaFoldDB" id="A0A842HNB9"/>
<comment type="catalytic activity">
    <reaction evidence="4">
        <text>L-phenylalanyl-tRNA(Phe) + an N-terminal L-alpha-aminoacyl-[protein] = an N-terminal L-phenylalanyl-L-alpha-aminoacyl-[protein] + tRNA(Phe)</text>
        <dbReference type="Rhea" id="RHEA:43632"/>
        <dbReference type="Rhea" id="RHEA-COMP:9668"/>
        <dbReference type="Rhea" id="RHEA-COMP:9699"/>
        <dbReference type="Rhea" id="RHEA-COMP:10636"/>
        <dbReference type="Rhea" id="RHEA-COMP:10637"/>
        <dbReference type="ChEBI" id="CHEBI:78442"/>
        <dbReference type="ChEBI" id="CHEBI:78531"/>
        <dbReference type="ChEBI" id="CHEBI:78597"/>
        <dbReference type="ChEBI" id="CHEBI:83561"/>
        <dbReference type="EC" id="2.3.2.6"/>
    </reaction>
</comment>
<dbReference type="InterPro" id="IPR042203">
    <property type="entry name" value="Leu/Phe-tRNA_Trfase_C"/>
</dbReference>
<dbReference type="InterPro" id="IPR042221">
    <property type="entry name" value="Leu/Phe-tRNA_Trfase_N"/>
</dbReference>
<dbReference type="InterPro" id="IPR004616">
    <property type="entry name" value="Leu/Phe-tRNA_Trfase"/>
</dbReference>
<comment type="catalytic activity">
    <reaction evidence="4">
        <text>N-terminal L-arginyl-[protein] + L-leucyl-tRNA(Leu) = N-terminal L-leucyl-L-arginyl-[protein] + tRNA(Leu) + H(+)</text>
        <dbReference type="Rhea" id="RHEA:50416"/>
        <dbReference type="Rhea" id="RHEA-COMP:9613"/>
        <dbReference type="Rhea" id="RHEA-COMP:9622"/>
        <dbReference type="Rhea" id="RHEA-COMP:12672"/>
        <dbReference type="Rhea" id="RHEA-COMP:12673"/>
        <dbReference type="ChEBI" id="CHEBI:15378"/>
        <dbReference type="ChEBI" id="CHEBI:64719"/>
        <dbReference type="ChEBI" id="CHEBI:78442"/>
        <dbReference type="ChEBI" id="CHEBI:78494"/>
        <dbReference type="ChEBI" id="CHEBI:133044"/>
        <dbReference type="EC" id="2.3.2.6"/>
    </reaction>
</comment>
<evidence type="ECO:0000256" key="3">
    <source>
        <dbReference type="ARBA" id="ARBA00023315"/>
    </source>
</evidence>
<sequence length="246" mass="26577">MTVLPWVAPHEPLPDPSDAHPDGLLAAGLDLGPARLEAAYRKGIFPWFNEGDPVLWWSPDPRMVLACNDLVISHTMAKKLRQLKRSASTANPGLNIRVDTAFSQVIDACSAPRKGQPGTWISPQIKAAYGALHNQGKAHSIETWLDGALIGGLYGVSLGGFFFGESMFSRAPDASKLALVYLTSFLKRHGVEHIDCQQETPHLASLGARPVPRPVFLGWLNAALGKPTPPWRTGTILQDGTIAPLP</sequence>
<comment type="similarity">
    <text evidence="4">Belongs to the L/F-transferase family.</text>
</comment>